<feature type="domain" description="PepSY" evidence="2">
    <location>
        <begin position="55"/>
        <end position="102"/>
    </location>
</feature>
<comment type="caution">
    <text evidence="3">The sequence shown here is derived from an EMBL/GenBank/DDBJ whole genome shotgun (WGS) entry which is preliminary data.</text>
</comment>
<reference evidence="3 4" key="1">
    <citation type="submission" date="2020-09" db="EMBL/GenBank/DDBJ databases">
        <authorList>
            <person name="Tanuku N.R.S."/>
        </authorList>
    </citation>
    <scope>NUCLEOTIDE SEQUENCE [LARGE SCALE GENOMIC DNA]</scope>
    <source>
        <strain evidence="3 4">AK62</strain>
    </source>
</reference>
<name>A0ABS3ZAH7_9GAMM</name>
<protein>
    <submittedName>
        <fullName evidence="3">PepSY domain-containing protein</fullName>
    </submittedName>
</protein>
<dbReference type="RefSeq" id="WP_209287312.1">
    <property type="nucleotide sequence ID" value="NZ_JACVEW010000010.1"/>
</dbReference>
<keyword evidence="1" id="KW-0732">Signal</keyword>
<dbReference type="Proteomes" id="UP000810171">
    <property type="component" value="Unassembled WGS sequence"/>
</dbReference>
<sequence length="105" mass="11986">MTRTAAISVALCMLAGLFTSSWALASRELDQEEILELVKQGKIKPLTHLLEQNRTRLKGHLLDVEVEHEHGRLVYEIEMLGEDGVVREFYLDPVTGRILKEEIED</sequence>
<dbReference type="EMBL" id="JACVEW010000010">
    <property type="protein sequence ID" value="MBP0048700.1"/>
    <property type="molecule type" value="Genomic_DNA"/>
</dbReference>
<accession>A0ABS3ZAH7</accession>
<keyword evidence="4" id="KW-1185">Reference proteome</keyword>
<proteinExistence type="predicted"/>
<evidence type="ECO:0000259" key="2">
    <source>
        <dbReference type="Pfam" id="PF03413"/>
    </source>
</evidence>
<dbReference type="Pfam" id="PF03413">
    <property type="entry name" value="PepSY"/>
    <property type="match status" value="1"/>
</dbReference>
<dbReference type="Gene3D" id="3.10.450.40">
    <property type="match status" value="1"/>
</dbReference>
<organism evidence="3 4">
    <name type="scientific">Marinobacterium alkalitolerans</name>
    <dbReference type="NCBI Taxonomy" id="1542925"/>
    <lineage>
        <taxon>Bacteria</taxon>
        <taxon>Pseudomonadati</taxon>
        <taxon>Pseudomonadota</taxon>
        <taxon>Gammaproteobacteria</taxon>
        <taxon>Oceanospirillales</taxon>
        <taxon>Oceanospirillaceae</taxon>
        <taxon>Marinobacterium</taxon>
    </lineage>
</organism>
<dbReference type="InterPro" id="IPR025711">
    <property type="entry name" value="PepSY"/>
</dbReference>
<evidence type="ECO:0000256" key="1">
    <source>
        <dbReference type="SAM" id="SignalP"/>
    </source>
</evidence>
<feature type="chain" id="PRO_5047251279" evidence="1">
    <location>
        <begin position="26"/>
        <end position="105"/>
    </location>
</feature>
<evidence type="ECO:0000313" key="3">
    <source>
        <dbReference type="EMBL" id="MBP0048700.1"/>
    </source>
</evidence>
<evidence type="ECO:0000313" key="4">
    <source>
        <dbReference type="Proteomes" id="UP000810171"/>
    </source>
</evidence>
<feature type="signal peptide" evidence="1">
    <location>
        <begin position="1"/>
        <end position="25"/>
    </location>
</feature>
<gene>
    <name evidence="3" type="ORF">H9C73_08115</name>
</gene>